<evidence type="ECO:0000313" key="4">
    <source>
        <dbReference type="Proteomes" id="UP001152024"/>
    </source>
</evidence>
<organism evidence="3 4">
    <name type="scientific">Fusarium equiseti</name>
    <name type="common">Fusarium scirpi</name>
    <dbReference type="NCBI Taxonomy" id="61235"/>
    <lineage>
        <taxon>Eukaryota</taxon>
        <taxon>Fungi</taxon>
        <taxon>Dikarya</taxon>
        <taxon>Ascomycota</taxon>
        <taxon>Pezizomycotina</taxon>
        <taxon>Sordariomycetes</taxon>
        <taxon>Hypocreomycetidae</taxon>
        <taxon>Hypocreales</taxon>
        <taxon>Nectriaceae</taxon>
        <taxon>Fusarium</taxon>
        <taxon>Fusarium incarnatum-equiseti species complex</taxon>
    </lineage>
</organism>
<feature type="compositionally biased region" description="Polar residues" evidence="2">
    <location>
        <begin position="21"/>
        <end position="33"/>
    </location>
</feature>
<dbReference type="Proteomes" id="UP001152024">
    <property type="component" value="Unassembled WGS sequence"/>
</dbReference>
<protein>
    <submittedName>
        <fullName evidence="3">Uncharacterized protein</fullName>
    </submittedName>
</protein>
<sequence>MSSRERAPDQTQPKVRGNYEIQASSICQSTASHPSRPAGGGNNPLPAPYHGPESQPLIDFSSPMNTHGHFGNVPPQPVHNGQNSFAMHNFFQAQETRVNTFLQYSEKRVEEHRTVLHHLTGNLSNIINNFSHNVAHWLGHPAANNAAQLYHELGQSVKKYEKLKIEYQKLKSENEAIKKQLKETSNKLAKTTAERDEQLRLAEGANWTGLGKVADDTVKSKWKELDYNIRCMSMALAKCESRRPIDRTVKERFSSIAPNWHTLLADEDYKEFILHAYIWMVVFQQVFEDRDGIQGGGYVRNLKAVREQLVARAPEVDGSKHPSLSARHVARWSAQGAALFGHFFERDQKALNHLASEEIDKLKSFCRPSSKKPTTDFLQDMKTIIRNALDLDEMLMNSRAIFTVRWCDNGQSETLRFDETRMEASAHNKDLSPKSAVEFEISPMLIKTGNADGGNYDSFMILCKASVVCD</sequence>
<keyword evidence="4" id="KW-1185">Reference proteome</keyword>
<comment type="caution">
    <text evidence="3">The sequence shown here is derived from an EMBL/GenBank/DDBJ whole genome shotgun (WGS) entry which is preliminary data.</text>
</comment>
<evidence type="ECO:0000313" key="3">
    <source>
        <dbReference type="EMBL" id="KAJ4131117.1"/>
    </source>
</evidence>
<feature type="coiled-coil region" evidence="1">
    <location>
        <begin position="153"/>
        <end position="201"/>
    </location>
</feature>
<proteinExistence type="predicted"/>
<reference evidence="3" key="1">
    <citation type="submission" date="2022-09" db="EMBL/GenBank/DDBJ databases">
        <title>Fusarium specimens isolated from Avocado Roots.</title>
        <authorList>
            <person name="Stajich J."/>
            <person name="Roper C."/>
            <person name="Heimlech-Rivalta G."/>
        </authorList>
    </citation>
    <scope>NUCLEOTIDE SEQUENCE</scope>
    <source>
        <strain evidence="3">CF00095</strain>
    </source>
</reference>
<evidence type="ECO:0000256" key="2">
    <source>
        <dbReference type="SAM" id="MobiDB-lite"/>
    </source>
</evidence>
<evidence type="ECO:0000256" key="1">
    <source>
        <dbReference type="SAM" id="Coils"/>
    </source>
</evidence>
<keyword evidence="1" id="KW-0175">Coiled coil</keyword>
<name>A0ABQ8RCP1_FUSEQ</name>
<dbReference type="EMBL" id="JAOQBH010000009">
    <property type="protein sequence ID" value="KAJ4131117.1"/>
    <property type="molecule type" value="Genomic_DNA"/>
</dbReference>
<gene>
    <name evidence="3" type="ORF">NW768_006659</name>
</gene>
<feature type="region of interest" description="Disordered" evidence="2">
    <location>
        <begin position="1"/>
        <end position="53"/>
    </location>
</feature>
<accession>A0ABQ8RCP1</accession>